<dbReference type="InterPro" id="IPR011990">
    <property type="entry name" value="TPR-like_helical_dom_sf"/>
</dbReference>
<name>A0A4P1RNJ7_LUPAN</name>
<proteinExistence type="predicted"/>
<dbReference type="Gramene" id="OIW14289">
    <property type="protein sequence ID" value="OIW14289"/>
    <property type="gene ID" value="TanjilG_21429"/>
</dbReference>
<evidence type="ECO:0000256" key="1">
    <source>
        <dbReference type="ARBA" id="ARBA00022737"/>
    </source>
</evidence>
<reference evidence="3 4" key="1">
    <citation type="journal article" date="2017" name="Plant Biotechnol. J.">
        <title>A comprehensive draft genome sequence for lupin (Lupinus angustifolius), an emerging health food: insights into plant-microbe interactions and legume evolution.</title>
        <authorList>
            <person name="Hane J.K."/>
            <person name="Ming Y."/>
            <person name="Kamphuis L.G."/>
            <person name="Nelson M.N."/>
            <person name="Garg G."/>
            <person name="Atkins C.A."/>
            <person name="Bayer P.E."/>
            <person name="Bravo A."/>
            <person name="Bringans S."/>
            <person name="Cannon S."/>
            <person name="Edwards D."/>
            <person name="Foley R."/>
            <person name="Gao L.L."/>
            <person name="Harrison M.J."/>
            <person name="Huang W."/>
            <person name="Hurgobin B."/>
            <person name="Li S."/>
            <person name="Liu C.W."/>
            <person name="McGrath A."/>
            <person name="Morahan G."/>
            <person name="Murray J."/>
            <person name="Weller J."/>
            <person name="Jian J."/>
            <person name="Singh K.B."/>
        </authorList>
    </citation>
    <scope>NUCLEOTIDE SEQUENCE [LARGE SCALE GENOMIC DNA]</scope>
    <source>
        <strain evidence="4">cv. Tanjil</strain>
        <tissue evidence="3">Whole plant</tissue>
    </source>
</reference>
<dbReference type="NCBIfam" id="TIGR00756">
    <property type="entry name" value="PPR"/>
    <property type="match status" value="1"/>
</dbReference>
<keyword evidence="4" id="KW-1185">Reference proteome</keyword>
<sequence length="301" mass="34544">MERIMMKVQRLRYSPYNFPSFSHSWRNPNCFIHSLSSSPSHHSSLTDHRVLHRVLQRCKVSMDFKTVVGECDIAKKLFDKMSVRDVVTWNTLIGGYVKNSRFLDALRIFKGMLNAKVEPDGFTFASVITGCARLGALGNAKWVHALMAEKRIELNYILSAALIDMYAKCGRIDVSKQVFKDVKRDHVTHRKKELGEIAIAKISHAESGDFVLLSNMYCSLNNWSSAERVRQMMKKGGVHKKRGKSWIELGDSIHQFKAADQSHAEMKAIYRVLEDDQTPKSYWSLAFNYMPLVLIMPLLWL</sequence>
<dbReference type="InterPro" id="IPR046960">
    <property type="entry name" value="PPR_At4g14850-like_plant"/>
</dbReference>
<dbReference type="InterPro" id="IPR002885">
    <property type="entry name" value="PPR_rpt"/>
</dbReference>
<dbReference type="Pfam" id="PF01535">
    <property type="entry name" value="PPR"/>
    <property type="match status" value="1"/>
</dbReference>
<accession>A0A4P1RNJ7</accession>
<dbReference type="InterPro" id="IPR046848">
    <property type="entry name" value="E_motif"/>
</dbReference>
<feature type="repeat" description="PPR" evidence="2">
    <location>
        <begin position="85"/>
        <end position="119"/>
    </location>
</feature>
<evidence type="ECO:0008006" key="5">
    <source>
        <dbReference type="Google" id="ProtNLM"/>
    </source>
</evidence>
<dbReference type="EMBL" id="CM007364">
    <property type="protein sequence ID" value="OIW14289.1"/>
    <property type="molecule type" value="Genomic_DNA"/>
</dbReference>
<dbReference type="GO" id="GO:0009451">
    <property type="term" value="P:RNA modification"/>
    <property type="evidence" value="ECO:0007669"/>
    <property type="project" value="InterPro"/>
</dbReference>
<keyword evidence="1" id="KW-0677">Repeat</keyword>
<dbReference type="Proteomes" id="UP000188354">
    <property type="component" value="Chromosome LG04"/>
</dbReference>
<evidence type="ECO:0000256" key="2">
    <source>
        <dbReference type="PROSITE-ProRule" id="PRU00708"/>
    </source>
</evidence>
<evidence type="ECO:0000313" key="3">
    <source>
        <dbReference type="EMBL" id="OIW14289.1"/>
    </source>
</evidence>
<protein>
    <recommendedName>
        <fullName evidence="5">Pentatricopeptide repeat-containing protein</fullName>
    </recommendedName>
</protein>
<feature type="repeat" description="PPR" evidence="2">
    <location>
        <begin position="120"/>
        <end position="154"/>
    </location>
</feature>
<dbReference type="AlphaFoldDB" id="A0A4P1RNJ7"/>
<dbReference type="Pfam" id="PF20431">
    <property type="entry name" value="E_motif"/>
    <property type="match status" value="1"/>
</dbReference>
<dbReference type="Pfam" id="PF13041">
    <property type="entry name" value="PPR_2"/>
    <property type="match status" value="1"/>
</dbReference>
<dbReference type="Gene3D" id="1.25.40.10">
    <property type="entry name" value="Tetratricopeptide repeat domain"/>
    <property type="match status" value="1"/>
</dbReference>
<dbReference type="PANTHER" id="PTHR47926">
    <property type="entry name" value="PENTATRICOPEPTIDE REPEAT-CONTAINING PROTEIN"/>
    <property type="match status" value="1"/>
</dbReference>
<evidence type="ECO:0000313" key="4">
    <source>
        <dbReference type="Proteomes" id="UP000188354"/>
    </source>
</evidence>
<organism evidence="3 4">
    <name type="scientific">Lupinus angustifolius</name>
    <name type="common">Narrow-leaved blue lupine</name>
    <dbReference type="NCBI Taxonomy" id="3871"/>
    <lineage>
        <taxon>Eukaryota</taxon>
        <taxon>Viridiplantae</taxon>
        <taxon>Streptophyta</taxon>
        <taxon>Embryophyta</taxon>
        <taxon>Tracheophyta</taxon>
        <taxon>Spermatophyta</taxon>
        <taxon>Magnoliopsida</taxon>
        <taxon>eudicotyledons</taxon>
        <taxon>Gunneridae</taxon>
        <taxon>Pentapetalae</taxon>
        <taxon>rosids</taxon>
        <taxon>fabids</taxon>
        <taxon>Fabales</taxon>
        <taxon>Fabaceae</taxon>
        <taxon>Papilionoideae</taxon>
        <taxon>50 kb inversion clade</taxon>
        <taxon>genistoids sensu lato</taxon>
        <taxon>core genistoids</taxon>
        <taxon>Genisteae</taxon>
        <taxon>Lupinus</taxon>
    </lineage>
</organism>
<dbReference type="PANTHER" id="PTHR47926:SF360">
    <property type="entry name" value="PENTATRICOPEPTIDE REPEAT-CONTAINING PROTEIN"/>
    <property type="match status" value="1"/>
</dbReference>
<gene>
    <name evidence="3" type="ORF">TanjilG_21429</name>
</gene>
<dbReference type="GO" id="GO:0003723">
    <property type="term" value="F:RNA binding"/>
    <property type="evidence" value="ECO:0007669"/>
    <property type="project" value="InterPro"/>
</dbReference>
<dbReference type="PROSITE" id="PS51375">
    <property type="entry name" value="PPR"/>
    <property type="match status" value="2"/>
</dbReference>